<reference evidence="2 3" key="1">
    <citation type="submission" date="2016-11" db="EMBL/GenBank/DDBJ databases">
        <authorList>
            <person name="Jaros S."/>
            <person name="Januszkiewicz K."/>
            <person name="Wedrychowicz H."/>
        </authorList>
    </citation>
    <scope>NUCLEOTIDE SEQUENCE [LARGE SCALE GENOMIC DNA]</scope>
    <source>
        <strain evidence="2 3">GAS242</strain>
    </source>
</reference>
<dbReference type="Proteomes" id="UP000190675">
    <property type="component" value="Chromosome I"/>
</dbReference>
<feature type="compositionally biased region" description="Polar residues" evidence="1">
    <location>
        <begin position="44"/>
        <end position="56"/>
    </location>
</feature>
<dbReference type="RefSeq" id="WP_079565092.1">
    <property type="nucleotide sequence ID" value="NZ_LT670818.1"/>
</dbReference>
<feature type="region of interest" description="Disordered" evidence="1">
    <location>
        <begin position="94"/>
        <end position="113"/>
    </location>
</feature>
<evidence type="ECO:0000313" key="3">
    <source>
        <dbReference type="Proteomes" id="UP000190675"/>
    </source>
</evidence>
<dbReference type="AlphaFoldDB" id="A0A1M5HXE6"/>
<feature type="region of interest" description="Disordered" evidence="1">
    <location>
        <begin position="1"/>
        <end position="88"/>
    </location>
</feature>
<protein>
    <submittedName>
        <fullName evidence="2">Uncharacterized protein</fullName>
    </submittedName>
</protein>
<name>A0A1M5HXE6_9BRAD</name>
<sequence>MSRHHILPPIVYTPAPPKPKKTERRPTSALQKSGAAASGDVGETQETGEVFTSGTLAQAPVHPRGPFAPVESAERRIPSTTGKLSDGTLKELLLAQERDQQGTAVDGTPDAKP</sequence>
<accession>A0A1M5HXE6</accession>
<organism evidence="2 3">
    <name type="scientific">Bradyrhizobium erythrophlei</name>
    <dbReference type="NCBI Taxonomy" id="1437360"/>
    <lineage>
        <taxon>Bacteria</taxon>
        <taxon>Pseudomonadati</taxon>
        <taxon>Pseudomonadota</taxon>
        <taxon>Alphaproteobacteria</taxon>
        <taxon>Hyphomicrobiales</taxon>
        <taxon>Nitrobacteraceae</taxon>
        <taxon>Bradyrhizobium</taxon>
    </lineage>
</organism>
<dbReference type="OrthoDB" id="8253300at2"/>
<proteinExistence type="predicted"/>
<evidence type="ECO:0000256" key="1">
    <source>
        <dbReference type="SAM" id="MobiDB-lite"/>
    </source>
</evidence>
<evidence type="ECO:0000313" key="2">
    <source>
        <dbReference type="EMBL" id="SHG20557.1"/>
    </source>
</evidence>
<gene>
    <name evidence="2" type="ORF">SAMN05444169_1119</name>
</gene>
<dbReference type="EMBL" id="LT670818">
    <property type="protein sequence ID" value="SHG20557.1"/>
    <property type="molecule type" value="Genomic_DNA"/>
</dbReference>